<protein>
    <submittedName>
        <fullName evidence="1">Uncharacterized protein</fullName>
    </submittedName>
</protein>
<gene>
    <name evidence="1" type="ORF">METZ01_LOCUS157335</name>
</gene>
<dbReference type="EMBL" id="UINC01026654">
    <property type="protein sequence ID" value="SVB04481.1"/>
    <property type="molecule type" value="Genomic_DNA"/>
</dbReference>
<name>A0A382AT56_9ZZZZ</name>
<proteinExistence type="predicted"/>
<accession>A0A382AT56</accession>
<reference evidence="1" key="1">
    <citation type="submission" date="2018-05" db="EMBL/GenBank/DDBJ databases">
        <authorList>
            <person name="Lanie J.A."/>
            <person name="Ng W.-L."/>
            <person name="Kazmierczak K.M."/>
            <person name="Andrzejewski T.M."/>
            <person name="Davidsen T.M."/>
            <person name="Wayne K.J."/>
            <person name="Tettelin H."/>
            <person name="Glass J.I."/>
            <person name="Rusch D."/>
            <person name="Podicherti R."/>
            <person name="Tsui H.-C.T."/>
            <person name="Winkler M.E."/>
        </authorList>
    </citation>
    <scope>NUCLEOTIDE SEQUENCE</scope>
</reference>
<dbReference type="AlphaFoldDB" id="A0A382AT56"/>
<organism evidence="1">
    <name type="scientific">marine metagenome</name>
    <dbReference type="NCBI Taxonomy" id="408172"/>
    <lineage>
        <taxon>unclassified sequences</taxon>
        <taxon>metagenomes</taxon>
        <taxon>ecological metagenomes</taxon>
    </lineage>
</organism>
<evidence type="ECO:0000313" key="1">
    <source>
        <dbReference type="EMBL" id="SVB04481.1"/>
    </source>
</evidence>
<sequence>MKYISIGIFFVLLFVVATSHVITNKTILKGRMYVTQEDLDDMRHSIFFEGRAKGKGH</sequence>